<dbReference type="InterPro" id="IPR002913">
    <property type="entry name" value="START_lipid-bd_dom"/>
</dbReference>
<dbReference type="GO" id="GO:0030301">
    <property type="term" value="P:cholesterol transport"/>
    <property type="evidence" value="ECO:0007669"/>
    <property type="project" value="TreeGrafter"/>
</dbReference>
<dbReference type="GO" id="GO:0099044">
    <property type="term" value="P:vesicle tethering to endoplasmic reticulum"/>
    <property type="evidence" value="ECO:0007669"/>
    <property type="project" value="TreeGrafter"/>
</dbReference>
<accession>A0A7R8X9J8</accession>
<organism evidence="2">
    <name type="scientific">Darwinula stevensoni</name>
    <dbReference type="NCBI Taxonomy" id="69355"/>
    <lineage>
        <taxon>Eukaryota</taxon>
        <taxon>Metazoa</taxon>
        <taxon>Ecdysozoa</taxon>
        <taxon>Arthropoda</taxon>
        <taxon>Crustacea</taxon>
        <taxon>Oligostraca</taxon>
        <taxon>Ostracoda</taxon>
        <taxon>Podocopa</taxon>
        <taxon>Podocopida</taxon>
        <taxon>Darwinulocopina</taxon>
        <taxon>Darwinuloidea</taxon>
        <taxon>Darwinulidae</taxon>
        <taxon>Darwinula</taxon>
    </lineage>
</organism>
<dbReference type="PANTHER" id="PTHR46121:SF1">
    <property type="entry name" value="STARD3 N-TERMINAL-LIKE PROTEIN"/>
    <property type="match status" value="1"/>
</dbReference>
<protein>
    <recommendedName>
        <fullName evidence="1">START domain-containing protein</fullName>
    </recommendedName>
</protein>
<dbReference type="EMBL" id="CAJPEV010000850">
    <property type="protein sequence ID" value="CAG0889069.1"/>
    <property type="molecule type" value="Genomic_DNA"/>
</dbReference>
<dbReference type="Pfam" id="PF01852">
    <property type="entry name" value="START"/>
    <property type="match status" value="1"/>
</dbReference>
<dbReference type="Proteomes" id="UP000677054">
    <property type="component" value="Unassembled WGS sequence"/>
</dbReference>
<dbReference type="EMBL" id="LR900367">
    <property type="protein sequence ID" value="CAD7245419.1"/>
    <property type="molecule type" value="Genomic_DNA"/>
</dbReference>
<evidence type="ECO:0000313" key="2">
    <source>
        <dbReference type="EMBL" id="CAD7245419.1"/>
    </source>
</evidence>
<keyword evidence="3" id="KW-1185">Reference proteome</keyword>
<dbReference type="PROSITE" id="PS50848">
    <property type="entry name" value="START"/>
    <property type="match status" value="1"/>
</dbReference>
<sequence length="311" mass="35558">MSVTLNVEHPVQEEAQSKEKCSSAHLRMGSGLITELVLRSLCFSLQFLLSEKAAEVTNGNSDGIKFYWRKVASHNVSRSQLETLEDRPIPVELLPYLEQGKRTYESFKQILQNTTWEPMTTLSDDVIKVASAHNRESGLTMIHFETVVNVSVDVIFRDVWDHMQDCPKWNHNLQRVEVVLDITPRCRLLYDVLHPIGNGIIWSRDIVAIMYWDKEGDGIHVAFASTSWPALLPSSQYVRATIYPQGYAYIPMPGDPEQTLIRWVNHMDAHLAFIPAPVINLFIAKIGRDTLISFRDHLETLRKEFTELKGV</sequence>
<dbReference type="CDD" id="cd00177">
    <property type="entry name" value="START"/>
    <property type="match status" value="1"/>
</dbReference>
<dbReference type="OrthoDB" id="74575at2759"/>
<dbReference type="PANTHER" id="PTHR46121">
    <property type="entry name" value="STEROIDOGENIC ACUTE REGULATORY PROTEIN-LIKE"/>
    <property type="match status" value="1"/>
</dbReference>
<name>A0A7R8X9J8_9CRUS</name>
<dbReference type="Gene3D" id="3.30.530.20">
    <property type="match status" value="1"/>
</dbReference>
<dbReference type="InterPro" id="IPR051869">
    <property type="entry name" value="STARD3"/>
</dbReference>
<dbReference type="GO" id="GO:0015485">
    <property type="term" value="F:cholesterol binding"/>
    <property type="evidence" value="ECO:0007669"/>
    <property type="project" value="TreeGrafter"/>
</dbReference>
<feature type="domain" description="START" evidence="1">
    <location>
        <begin position="116"/>
        <end position="303"/>
    </location>
</feature>
<dbReference type="SUPFAM" id="SSF55961">
    <property type="entry name" value="Bet v1-like"/>
    <property type="match status" value="1"/>
</dbReference>
<dbReference type="InterPro" id="IPR023393">
    <property type="entry name" value="START-like_dom_sf"/>
</dbReference>
<dbReference type="GO" id="GO:0005789">
    <property type="term" value="C:endoplasmic reticulum membrane"/>
    <property type="evidence" value="ECO:0007669"/>
    <property type="project" value="TreeGrafter"/>
</dbReference>
<proteinExistence type="predicted"/>
<dbReference type="GO" id="GO:0005765">
    <property type="term" value="C:lysosomal membrane"/>
    <property type="evidence" value="ECO:0007669"/>
    <property type="project" value="TreeGrafter"/>
</dbReference>
<evidence type="ECO:0000259" key="1">
    <source>
        <dbReference type="PROSITE" id="PS50848"/>
    </source>
</evidence>
<reference evidence="2" key="1">
    <citation type="submission" date="2020-11" db="EMBL/GenBank/DDBJ databases">
        <authorList>
            <person name="Tran Van P."/>
        </authorList>
    </citation>
    <scope>NUCLEOTIDE SEQUENCE</scope>
</reference>
<evidence type="ECO:0000313" key="3">
    <source>
        <dbReference type="Proteomes" id="UP000677054"/>
    </source>
</evidence>
<dbReference type="AlphaFoldDB" id="A0A7R8X9J8"/>
<gene>
    <name evidence="2" type="ORF">DSTB1V02_LOCUS5292</name>
</gene>
<dbReference type="GO" id="GO:0031902">
    <property type="term" value="C:late endosome membrane"/>
    <property type="evidence" value="ECO:0007669"/>
    <property type="project" value="TreeGrafter"/>
</dbReference>
<dbReference type="GO" id="GO:0140284">
    <property type="term" value="C:endoplasmic reticulum-endosome membrane contact site"/>
    <property type="evidence" value="ECO:0007669"/>
    <property type="project" value="TreeGrafter"/>
</dbReference>